<accession>A0A8S1J3I3</accession>
<evidence type="ECO:0000256" key="1">
    <source>
        <dbReference type="SAM" id="SignalP"/>
    </source>
</evidence>
<feature type="signal peptide" evidence="1">
    <location>
        <begin position="1"/>
        <end position="18"/>
    </location>
</feature>
<name>A0A8S1J3I3_9CHLO</name>
<protein>
    <submittedName>
        <fullName evidence="2">Uncharacterized protein</fullName>
    </submittedName>
</protein>
<sequence length="165" mass="18097">MPLMLAPCMQGGTRFCWATMLMWDAEVLLQCSLCTHCKMNLHLYITNPGSTPFPLPHPSPHRRLEQGDVLNVSLLYLAGFILAQLRAARKCAPKKRQQALSHSPYCGLATGHVACLSNQSTMATTPPQQPNDGGCAQHKLYVHLEMSLSAKCIDTTAIPDKRATP</sequence>
<evidence type="ECO:0000313" key="3">
    <source>
        <dbReference type="Proteomes" id="UP000708148"/>
    </source>
</evidence>
<keyword evidence="3" id="KW-1185">Reference proteome</keyword>
<comment type="caution">
    <text evidence="2">The sequence shown here is derived from an EMBL/GenBank/DDBJ whole genome shotgun (WGS) entry which is preliminary data.</text>
</comment>
<dbReference type="AlphaFoldDB" id="A0A8S1J3I3"/>
<evidence type="ECO:0000313" key="2">
    <source>
        <dbReference type="EMBL" id="CAD7700560.1"/>
    </source>
</evidence>
<organism evidence="2 3">
    <name type="scientific">Ostreobium quekettii</name>
    <dbReference type="NCBI Taxonomy" id="121088"/>
    <lineage>
        <taxon>Eukaryota</taxon>
        <taxon>Viridiplantae</taxon>
        <taxon>Chlorophyta</taxon>
        <taxon>core chlorophytes</taxon>
        <taxon>Ulvophyceae</taxon>
        <taxon>TCBD clade</taxon>
        <taxon>Bryopsidales</taxon>
        <taxon>Ostreobineae</taxon>
        <taxon>Ostreobiaceae</taxon>
        <taxon>Ostreobium</taxon>
    </lineage>
</organism>
<feature type="chain" id="PRO_5035851074" evidence="1">
    <location>
        <begin position="19"/>
        <end position="165"/>
    </location>
</feature>
<proteinExistence type="predicted"/>
<gene>
    <name evidence="2" type="ORF">OSTQU699_LOCUS5919</name>
</gene>
<dbReference type="Proteomes" id="UP000708148">
    <property type="component" value="Unassembled WGS sequence"/>
</dbReference>
<dbReference type="EMBL" id="CAJHUC010001294">
    <property type="protein sequence ID" value="CAD7700560.1"/>
    <property type="molecule type" value="Genomic_DNA"/>
</dbReference>
<keyword evidence="1" id="KW-0732">Signal</keyword>
<reference evidence="2" key="1">
    <citation type="submission" date="2020-12" db="EMBL/GenBank/DDBJ databases">
        <authorList>
            <person name="Iha C."/>
        </authorList>
    </citation>
    <scope>NUCLEOTIDE SEQUENCE</scope>
</reference>